<comment type="caution">
    <text evidence="1">The sequence shown here is derived from an EMBL/GenBank/DDBJ whole genome shotgun (WGS) entry which is preliminary data.</text>
</comment>
<name>A0AAV4V7K1_CAEEX</name>
<gene>
    <name evidence="1" type="ORF">CEXT_151501</name>
</gene>
<keyword evidence="2" id="KW-1185">Reference proteome</keyword>
<accession>A0AAV4V7K1</accession>
<reference evidence="1 2" key="1">
    <citation type="submission" date="2021-06" db="EMBL/GenBank/DDBJ databases">
        <title>Caerostris extrusa draft genome.</title>
        <authorList>
            <person name="Kono N."/>
            <person name="Arakawa K."/>
        </authorList>
    </citation>
    <scope>NUCLEOTIDE SEQUENCE [LARGE SCALE GENOMIC DNA]</scope>
</reference>
<proteinExistence type="predicted"/>
<dbReference type="Proteomes" id="UP001054945">
    <property type="component" value="Unassembled WGS sequence"/>
</dbReference>
<sequence length="131" mass="14921">MQQNTFLNRSLIKFGHFKRCPTNDNQFGLSFCSNTVMGGDSSIHPHFGRSMELCNLRPDFSRTPCKRQFVTHGCELSPTAMTTTLNFPAKPCPQWILYFMYGHPDLTLPSDILAPLYWRNGAIPQTSDFIT</sequence>
<evidence type="ECO:0000313" key="2">
    <source>
        <dbReference type="Proteomes" id="UP001054945"/>
    </source>
</evidence>
<dbReference type="EMBL" id="BPLR01014069">
    <property type="protein sequence ID" value="GIY66072.1"/>
    <property type="molecule type" value="Genomic_DNA"/>
</dbReference>
<protein>
    <submittedName>
        <fullName evidence="1">Uncharacterized protein</fullName>
    </submittedName>
</protein>
<organism evidence="1 2">
    <name type="scientific">Caerostris extrusa</name>
    <name type="common">Bark spider</name>
    <name type="synonym">Caerostris bankana</name>
    <dbReference type="NCBI Taxonomy" id="172846"/>
    <lineage>
        <taxon>Eukaryota</taxon>
        <taxon>Metazoa</taxon>
        <taxon>Ecdysozoa</taxon>
        <taxon>Arthropoda</taxon>
        <taxon>Chelicerata</taxon>
        <taxon>Arachnida</taxon>
        <taxon>Araneae</taxon>
        <taxon>Araneomorphae</taxon>
        <taxon>Entelegynae</taxon>
        <taxon>Araneoidea</taxon>
        <taxon>Araneidae</taxon>
        <taxon>Caerostris</taxon>
    </lineage>
</organism>
<evidence type="ECO:0000313" key="1">
    <source>
        <dbReference type="EMBL" id="GIY66072.1"/>
    </source>
</evidence>
<dbReference type="AlphaFoldDB" id="A0AAV4V7K1"/>